<keyword evidence="2" id="KW-0408">Iron</keyword>
<comment type="caution">
    <text evidence="4">The sequence shown here is derived from an EMBL/GenBank/DDBJ whole genome shotgun (WGS) entry which is preliminary data.</text>
</comment>
<sequence length="94" mass="10669">MQVKTISSDVPNGTLEILWNDGKRQLFTHAFLRTQCQCAHCKSHRLQGKVTGMVSPQLRISGIHPAGTYGVQFIFNDGHDRGIYPWIYLRDLAQ</sequence>
<dbReference type="InterPro" id="IPR038492">
    <property type="entry name" value="GBBH-like_N_sf"/>
</dbReference>
<reference evidence="4 5" key="1">
    <citation type="submission" date="2016-10" db="EMBL/GenBank/DDBJ databases">
        <authorList>
            <person name="Varghese N."/>
            <person name="Submissions S."/>
        </authorList>
    </citation>
    <scope>NUCLEOTIDE SEQUENCE [LARGE SCALE GENOMIC DNA]</scope>
    <source>
        <strain evidence="4 5">Nl1</strain>
    </source>
</reference>
<accession>A0ABY0TC33</accession>
<protein>
    <recommendedName>
        <fullName evidence="3">Gamma-butyrobetaine hydroxylase-like N-terminal domain-containing protein</fullName>
    </recommendedName>
</protein>
<evidence type="ECO:0000256" key="2">
    <source>
        <dbReference type="ARBA" id="ARBA00023004"/>
    </source>
</evidence>
<dbReference type="EMBL" id="FNKY01000001">
    <property type="protein sequence ID" value="SDQ60411.1"/>
    <property type="molecule type" value="Genomic_DNA"/>
</dbReference>
<dbReference type="InterPro" id="IPR010376">
    <property type="entry name" value="GBBH-like_N"/>
</dbReference>
<gene>
    <name evidence="4" type="ORF">SAMN05216402_1510</name>
</gene>
<evidence type="ECO:0000313" key="5">
    <source>
        <dbReference type="Proteomes" id="UP000183471"/>
    </source>
</evidence>
<dbReference type="PANTHER" id="PTHR35303">
    <property type="entry name" value="OS02G0197800 PROTEIN"/>
    <property type="match status" value="1"/>
</dbReference>
<dbReference type="Proteomes" id="UP000183471">
    <property type="component" value="Unassembled WGS sequence"/>
</dbReference>
<dbReference type="Gene3D" id="3.30.2020.30">
    <property type="match status" value="1"/>
</dbReference>
<dbReference type="PANTHER" id="PTHR35303:SF8">
    <property type="entry name" value="GAMMA-BUTYROBETAINE HYDROXYLASE-LIKE N-TERMINAL DOMAIN-CONTAINING PROTEIN"/>
    <property type="match status" value="1"/>
</dbReference>
<keyword evidence="1" id="KW-0479">Metal-binding</keyword>
<dbReference type="RefSeq" id="WP_074631774.1">
    <property type="nucleotide sequence ID" value="NZ_FNKY01000001.1"/>
</dbReference>
<evidence type="ECO:0000313" key="4">
    <source>
        <dbReference type="EMBL" id="SDQ60411.1"/>
    </source>
</evidence>
<name>A0ABY0TC33_9PROT</name>
<dbReference type="Pfam" id="PF06155">
    <property type="entry name" value="GBBH-like_N"/>
    <property type="match status" value="1"/>
</dbReference>
<feature type="domain" description="Gamma-butyrobetaine hydroxylase-like N-terminal" evidence="3">
    <location>
        <begin position="12"/>
        <end position="90"/>
    </location>
</feature>
<proteinExistence type="predicted"/>
<evidence type="ECO:0000256" key="1">
    <source>
        <dbReference type="ARBA" id="ARBA00022723"/>
    </source>
</evidence>
<evidence type="ECO:0000259" key="3">
    <source>
        <dbReference type="Pfam" id="PF06155"/>
    </source>
</evidence>
<organism evidence="4 5">
    <name type="scientific">Nitrosospira multiformis</name>
    <dbReference type="NCBI Taxonomy" id="1231"/>
    <lineage>
        <taxon>Bacteria</taxon>
        <taxon>Pseudomonadati</taxon>
        <taxon>Pseudomonadota</taxon>
        <taxon>Betaproteobacteria</taxon>
        <taxon>Nitrosomonadales</taxon>
        <taxon>Nitrosomonadaceae</taxon>
        <taxon>Nitrosospira</taxon>
    </lineage>
</organism>
<keyword evidence="5" id="KW-1185">Reference proteome</keyword>